<dbReference type="InterPro" id="IPR020915">
    <property type="entry name" value="UPF0311"/>
</dbReference>
<feature type="region of interest" description="Disordered" evidence="1">
    <location>
        <begin position="59"/>
        <end position="89"/>
    </location>
</feature>
<protein>
    <submittedName>
        <fullName evidence="2">Uncharacterized protein</fullName>
    </submittedName>
</protein>
<organism evidence="2 3">
    <name type="scientific">Apiospora arundinis</name>
    <dbReference type="NCBI Taxonomy" id="335852"/>
    <lineage>
        <taxon>Eukaryota</taxon>
        <taxon>Fungi</taxon>
        <taxon>Dikarya</taxon>
        <taxon>Ascomycota</taxon>
        <taxon>Pezizomycotina</taxon>
        <taxon>Sordariomycetes</taxon>
        <taxon>Xylariomycetidae</taxon>
        <taxon>Amphisphaeriales</taxon>
        <taxon>Apiosporaceae</taxon>
        <taxon>Apiospora</taxon>
    </lineage>
</organism>
<evidence type="ECO:0000313" key="3">
    <source>
        <dbReference type="Proteomes" id="UP001390339"/>
    </source>
</evidence>
<dbReference type="EMBL" id="JAPCWZ010000009">
    <property type="protein sequence ID" value="KAK8852240.1"/>
    <property type="molecule type" value="Genomic_DNA"/>
</dbReference>
<dbReference type="Proteomes" id="UP001390339">
    <property type="component" value="Unassembled WGS sequence"/>
</dbReference>
<dbReference type="PANTHER" id="PTHR37315">
    <property type="entry name" value="UPF0311 PROTEIN BLR7842"/>
    <property type="match status" value="1"/>
</dbReference>
<sequence>MSSHPDQFLVGSILGKQWMQGELPPLMPAVPPTEDADWDSSVVVHGDWMLVPAERRHSGWDSVEQGWGGSRSTTRQNPAPAQVQADERNETDMTANDLGKLQPNLSLPAPELEPDFRMILELSDASATVATGGNFKKYTTFTNGVWSGRLGSGTVIARDQEAMDMTIGSSLATQVESKYRLKTGDEPPAVIDCRTRGFLTAPAQIMEDLRDSDKSRTIDPRRYRYRVFITMRTADARYAAKVNTSMWVGTCLWDVAKVIYDAYRVM</sequence>
<gene>
    <name evidence="2" type="ORF">PGQ11_014719</name>
</gene>
<name>A0ABR2HT29_9PEZI</name>
<evidence type="ECO:0000313" key="2">
    <source>
        <dbReference type="EMBL" id="KAK8852240.1"/>
    </source>
</evidence>
<proteinExistence type="predicted"/>
<keyword evidence="3" id="KW-1185">Reference proteome</keyword>
<dbReference type="PANTHER" id="PTHR37315:SF1">
    <property type="entry name" value="UPF0311 PROTEIN BLR7842"/>
    <property type="match status" value="1"/>
</dbReference>
<dbReference type="Pfam" id="PF11578">
    <property type="entry name" value="DUF3237"/>
    <property type="match status" value="1"/>
</dbReference>
<dbReference type="Gene3D" id="2.40.160.20">
    <property type="match status" value="1"/>
</dbReference>
<reference evidence="2 3" key="1">
    <citation type="journal article" date="2024" name="IMA Fungus">
        <title>Apiospora arundinis, a panoply of carbohydrate-active enzymes and secondary metabolites.</title>
        <authorList>
            <person name="Sorensen T."/>
            <person name="Petersen C."/>
            <person name="Muurmann A.T."/>
            <person name="Christiansen J.V."/>
            <person name="Brundto M.L."/>
            <person name="Overgaard C.K."/>
            <person name="Boysen A.T."/>
            <person name="Wollenberg R.D."/>
            <person name="Larsen T.O."/>
            <person name="Sorensen J.L."/>
            <person name="Nielsen K.L."/>
            <person name="Sondergaard T.E."/>
        </authorList>
    </citation>
    <scope>NUCLEOTIDE SEQUENCE [LARGE SCALE GENOMIC DNA]</scope>
    <source>
        <strain evidence="2 3">AAU 773</strain>
    </source>
</reference>
<accession>A0ABR2HT29</accession>
<feature type="compositionally biased region" description="Polar residues" evidence="1">
    <location>
        <begin position="70"/>
        <end position="79"/>
    </location>
</feature>
<comment type="caution">
    <text evidence="2">The sequence shown here is derived from an EMBL/GenBank/DDBJ whole genome shotgun (WGS) entry which is preliminary data.</text>
</comment>
<evidence type="ECO:0000256" key="1">
    <source>
        <dbReference type="SAM" id="MobiDB-lite"/>
    </source>
</evidence>